<dbReference type="InterPro" id="IPR014756">
    <property type="entry name" value="Ig_E-set"/>
</dbReference>
<dbReference type="EC" id="2.4.1.18" evidence="10"/>
<feature type="active site" description="Nucleophile" evidence="10 11">
    <location>
        <position position="309"/>
    </location>
</feature>
<dbReference type="Pfam" id="PF02922">
    <property type="entry name" value="CBM_48"/>
    <property type="match status" value="1"/>
</dbReference>
<name>A0A2T4U8T2_9BACI</name>
<dbReference type="InterPro" id="IPR013780">
    <property type="entry name" value="Glyco_hydro_b"/>
</dbReference>
<keyword evidence="7 10" id="KW-0808">Transferase</keyword>
<evidence type="ECO:0000256" key="5">
    <source>
        <dbReference type="ARBA" id="ARBA00022600"/>
    </source>
</evidence>
<evidence type="ECO:0000256" key="3">
    <source>
        <dbReference type="ARBA" id="ARBA00004964"/>
    </source>
</evidence>
<evidence type="ECO:0000256" key="8">
    <source>
        <dbReference type="ARBA" id="ARBA00023056"/>
    </source>
</evidence>
<dbReference type="SUPFAM" id="SSF51445">
    <property type="entry name" value="(Trans)glycosidases"/>
    <property type="match status" value="1"/>
</dbReference>
<feature type="domain" description="Glycosyl hydrolase family 13 catalytic" evidence="12">
    <location>
        <begin position="152"/>
        <end position="499"/>
    </location>
</feature>
<dbReference type="RefSeq" id="WP_107583721.1">
    <property type="nucleotide sequence ID" value="NZ_PZJJ01000004.1"/>
</dbReference>
<dbReference type="InterPro" id="IPR006407">
    <property type="entry name" value="GlgB"/>
</dbReference>
<dbReference type="FunFam" id="3.20.20.80:FF:000003">
    <property type="entry name" value="1,4-alpha-glucan branching enzyme GlgB"/>
    <property type="match status" value="1"/>
</dbReference>
<evidence type="ECO:0000256" key="4">
    <source>
        <dbReference type="ARBA" id="ARBA00009000"/>
    </source>
</evidence>
<evidence type="ECO:0000256" key="9">
    <source>
        <dbReference type="ARBA" id="ARBA00023277"/>
    </source>
</evidence>
<dbReference type="PANTHER" id="PTHR43651">
    <property type="entry name" value="1,4-ALPHA-GLUCAN-BRANCHING ENZYME"/>
    <property type="match status" value="1"/>
</dbReference>
<comment type="subunit">
    <text evidence="10">Monomer.</text>
</comment>
<protein>
    <recommendedName>
        <fullName evidence="10">1,4-alpha-glucan branching enzyme GlgB</fullName>
        <ecNumber evidence="10">2.4.1.18</ecNumber>
    </recommendedName>
    <alternativeName>
        <fullName evidence="10">1,4-alpha-D-glucan:1,4-alpha-D-glucan 6-glucosyl-transferase</fullName>
    </alternativeName>
    <alternativeName>
        <fullName evidence="10">Alpha-(1-&gt;4)-glucan branching enzyme</fullName>
    </alternativeName>
    <alternativeName>
        <fullName evidence="10">Glycogen branching enzyme</fullName>
        <shortName evidence="10">BE</shortName>
    </alternativeName>
</protein>
<dbReference type="NCBIfam" id="NF003811">
    <property type="entry name" value="PRK05402.1"/>
    <property type="match status" value="1"/>
</dbReference>
<dbReference type="OrthoDB" id="9800174at2"/>
<dbReference type="Proteomes" id="UP000240509">
    <property type="component" value="Unassembled WGS sequence"/>
</dbReference>
<comment type="similarity">
    <text evidence="4 10">Belongs to the glycosyl hydrolase 13 family. GlgB subfamily.</text>
</comment>
<dbReference type="GO" id="GO:0005829">
    <property type="term" value="C:cytosol"/>
    <property type="evidence" value="ECO:0007669"/>
    <property type="project" value="TreeGrafter"/>
</dbReference>
<comment type="caution">
    <text evidence="13">The sequence shown here is derived from an EMBL/GenBank/DDBJ whole genome shotgun (WGS) entry which is preliminary data.</text>
</comment>
<dbReference type="InterPro" id="IPR013783">
    <property type="entry name" value="Ig-like_fold"/>
</dbReference>
<dbReference type="CDD" id="cd11322">
    <property type="entry name" value="AmyAc_Glg_BE"/>
    <property type="match status" value="1"/>
</dbReference>
<dbReference type="InterPro" id="IPR044143">
    <property type="entry name" value="GlgB_N_E_set_prok"/>
</dbReference>
<dbReference type="PIRSF" id="PIRSF000463">
    <property type="entry name" value="GlgB"/>
    <property type="match status" value="1"/>
</dbReference>
<evidence type="ECO:0000313" key="14">
    <source>
        <dbReference type="Proteomes" id="UP000240509"/>
    </source>
</evidence>
<dbReference type="PANTHER" id="PTHR43651:SF3">
    <property type="entry name" value="1,4-ALPHA-GLUCAN-BRANCHING ENZYME"/>
    <property type="match status" value="1"/>
</dbReference>
<dbReference type="InterPro" id="IPR006048">
    <property type="entry name" value="A-amylase/branching_C"/>
</dbReference>
<dbReference type="Gene3D" id="2.60.40.10">
    <property type="entry name" value="Immunoglobulins"/>
    <property type="match status" value="1"/>
</dbReference>
<dbReference type="InterPro" id="IPR017853">
    <property type="entry name" value="GH"/>
</dbReference>
<comment type="function">
    <text evidence="2 10">Catalyzes the formation of the alpha-1,6-glucosidic linkages in glycogen by scission of a 1,4-alpha-linked oligosaccharide from growing alpha-1,4-glucan chains and the subsequent attachment of the oligosaccharide to the alpha-1,6 position.</text>
</comment>
<dbReference type="HAMAP" id="MF_00685">
    <property type="entry name" value="GlgB"/>
    <property type="match status" value="1"/>
</dbReference>
<evidence type="ECO:0000256" key="11">
    <source>
        <dbReference type="PIRSR" id="PIRSR000463-1"/>
    </source>
</evidence>
<dbReference type="InterPro" id="IPR006047">
    <property type="entry name" value="GH13_cat_dom"/>
</dbReference>
<keyword evidence="6 10" id="KW-0328">Glycosyltransferase</keyword>
<evidence type="ECO:0000259" key="12">
    <source>
        <dbReference type="SMART" id="SM00642"/>
    </source>
</evidence>
<dbReference type="UniPathway" id="UPA00164"/>
<dbReference type="InterPro" id="IPR037439">
    <property type="entry name" value="Branching_enzy"/>
</dbReference>
<accession>A0A2T4U8T2</accession>
<dbReference type="AlphaFoldDB" id="A0A2T4U8T2"/>
<proteinExistence type="inferred from homology"/>
<evidence type="ECO:0000256" key="2">
    <source>
        <dbReference type="ARBA" id="ARBA00002953"/>
    </source>
</evidence>
<dbReference type="GO" id="GO:0005978">
    <property type="term" value="P:glycogen biosynthetic process"/>
    <property type="evidence" value="ECO:0007669"/>
    <property type="project" value="UniProtKB-UniRule"/>
</dbReference>
<keyword evidence="8 10" id="KW-0320">Glycogen biosynthesis</keyword>
<reference evidence="13 14" key="1">
    <citation type="submission" date="2018-03" db="EMBL/GenBank/DDBJ databases">
        <title>Alkalicoccus saliphilus sp. nov., isolated from a mineral pool.</title>
        <authorList>
            <person name="Zhao B."/>
        </authorList>
    </citation>
    <scope>NUCLEOTIDE SEQUENCE [LARGE SCALE GENOMIC DNA]</scope>
    <source>
        <strain evidence="13 14">6AG</strain>
    </source>
</reference>
<evidence type="ECO:0000256" key="6">
    <source>
        <dbReference type="ARBA" id="ARBA00022676"/>
    </source>
</evidence>
<evidence type="ECO:0000256" key="1">
    <source>
        <dbReference type="ARBA" id="ARBA00000826"/>
    </source>
</evidence>
<dbReference type="Pfam" id="PF00128">
    <property type="entry name" value="Alpha-amylase"/>
    <property type="match status" value="1"/>
</dbReference>
<dbReference type="CDD" id="cd02855">
    <property type="entry name" value="E_set_GBE_prok_N"/>
    <property type="match status" value="1"/>
</dbReference>
<dbReference type="GO" id="GO:0003844">
    <property type="term" value="F:1,4-alpha-glucan branching enzyme activity"/>
    <property type="evidence" value="ECO:0007669"/>
    <property type="project" value="UniProtKB-UniRule"/>
</dbReference>
<comment type="catalytic activity">
    <reaction evidence="1 10">
        <text>Transfers a segment of a (1-&gt;4)-alpha-D-glucan chain to a primary hydroxy group in a similar glucan chain.</text>
        <dbReference type="EC" id="2.4.1.18"/>
    </reaction>
</comment>
<evidence type="ECO:0000256" key="7">
    <source>
        <dbReference type="ARBA" id="ARBA00022679"/>
    </source>
</evidence>
<dbReference type="FunFam" id="2.60.40.1180:FF:000002">
    <property type="entry name" value="1,4-alpha-glucan branching enzyme GlgB"/>
    <property type="match status" value="1"/>
</dbReference>
<dbReference type="Gene3D" id="3.20.20.80">
    <property type="entry name" value="Glycosidases"/>
    <property type="match status" value="1"/>
</dbReference>
<evidence type="ECO:0000313" key="13">
    <source>
        <dbReference type="EMBL" id="PTL39799.1"/>
    </source>
</evidence>
<organism evidence="13 14">
    <name type="scientific">Alkalicoccus saliphilus</name>
    <dbReference type="NCBI Taxonomy" id="200989"/>
    <lineage>
        <taxon>Bacteria</taxon>
        <taxon>Bacillati</taxon>
        <taxon>Bacillota</taxon>
        <taxon>Bacilli</taxon>
        <taxon>Bacillales</taxon>
        <taxon>Bacillaceae</taxon>
        <taxon>Alkalicoccus</taxon>
    </lineage>
</organism>
<evidence type="ECO:0000256" key="10">
    <source>
        <dbReference type="HAMAP-Rule" id="MF_00685"/>
    </source>
</evidence>
<dbReference type="NCBIfam" id="TIGR01515">
    <property type="entry name" value="branching_enzym"/>
    <property type="match status" value="1"/>
</dbReference>
<dbReference type="Pfam" id="PF02806">
    <property type="entry name" value="Alpha-amylase_C"/>
    <property type="match status" value="1"/>
</dbReference>
<comment type="pathway">
    <text evidence="3 10">Glycan biosynthesis; glycogen biosynthesis.</text>
</comment>
<keyword evidence="5 10" id="KW-0321">Glycogen metabolism</keyword>
<sequence length="636" mass="73627">MKFGLPEDDIYLFHQGTNYESQRMLGSHYLTLDGVYGCRFTVWAPHASSVALAGDFNNWSWTTHTLELLNETGLWGGFFEDIPEGSTYKYAITHPGGWSGLKADPFARQAEVRPATASVTPFDTTGYVWKDQAWQKYKESAPPYDSPVNIYEVHFGTWKQKEDGTLYDYEEMADLLIPYVKEMGYTHIELLPLAEHPFDLSWGYQITGYFAVTSRYGTPNQFKYFVDKCHQAGIGVIMDWVPGHFCKDDHGLRRFDGEALFEYNDDKKADKPSWGTLTFDFGKPEIQSFLVSNAIFWMKEFHIDGIRADAVASMLYLNFDRLDGEPKIFNSYGGEENLEALAFLRKLNEAVFAYDSSALMMAEDSSDIPLVTSPTHTGGLGFNYKWNMGWMNDMLRYMEYSSYHRRWHHNLLTFSFMYAFSENYVLPLSHDEVVHGKKSMLDKMPGDQWQQFAQLRLFYGYQMTHPGKKLLFMGGEFGQYAEWKDKEDLDWLLLDYPLHAAMKKYVKTLNHFYKSEPALFEMDHESSGFEWIDPHNSEQSIIAFIRRGRKEELVIVCNFTPEVYYDYKIGVPSPGTYTEVFNTDEADFGGSNQLNEKKHFSYPESWHGQDQHILIKVPPFAAAVFKKSNSPQKRRK</sequence>
<dbReference type="EMBL" id="PZJJ01000004">
    <property type="protein sequence ID" value="PTL39799.1"/>
    <property type="molecule type" value="Genomic_DNA"/>
</dbReference>
<keyword evidence="14" id="KW-1185">Reference proteome</keyword>
<dbReference type="SUPFAM" id="SSF51011">
    <property type="entry name" value="Glycosyl hydrolase domain"/>
    <property type="match status" value="1"/>
</dbReference>
<keyword evidence="9 10" id="KW-0119">Carbohydrate metabolism</keyword>
<feature type="active site" description="Proton donor" evidence="10 11">
    <location>
        <position position="363"/>
    </location>
</feature>
<dbReference type="SMART" id="SM00642">
    <property type="entry name" value="Aamy"/>
    <property type="match status" value="1"/>
</dbReference>
<dbReference type="GO" id="GO:0043169">
    <property type="term" value="F:cation binding"/>
    <property type="evidence" value="ECO:0007669"/>
    <property type="project" value="InterPro"/>
</dbReference>
<gene>
    <name evidence="10" type="primary">glgB</name>
    <name evidence="13" type="ORF">C6Y45_03910</name>
</gene>
<dbReference type="Gene3D" id="2.60.40.1180">
    <property type="entry name" value="Golgi alpha-mannosidase II"/>
    <property type="match status" value="1"/>
</dbReference>
<dbReference type="SUPFAM" id="SSF81296">
    <property type="entry name" value="E set domains"/>
    <property type="match status" value="1"/>
</dbReference>
<dbReference type="NCBIfam" id="NF008967">
    <property type="entry name" value="PRK12313.1"/>
    <property type="match status" value="1"/>
</dbReference>
<dbReference type="InterPro" id="IPR004193">
    <property type="entry name" value="Glyco_hydro_13_N"/>
</dbReference>
<dbReference type="GO" id="GO:0004553">
    <property type="term" value="F:hydrolase activity, hydrolyzing O-glycosyl compounds"/>
    <property type="evidence" value="ECO:0007669"/>
    <property type="project" value="InterPro"/>
</dbReference>